<dbReference type="EMBL" id="AVCI01000020">
    <property type="protein sequence ID" value="KFN41857.1"/>
    <property type="molecule type" value="Genomic_DNA"/>
</dbReference>
<evidence type="ECO:0000313" key="4">
    <source>
        <dbReference type="EMBL" id="KFN41857.1"/>
    </source>
</evidence>
<reference evidence="4 5" key="1">
    <citation type="submission" date="2013-09" db="EMBL/GenBank/DDBJ databases">
        <title>Genome sequencing of Arenimonas oryziterrae.</title>
        <authorList>
            <person name="Chen F."/>
            <person name="Wang G."/>
        </authorList>
    </citation>
    <scope>NUCLEOTIDE SEQUENCE [LARGE SCALE GENOMIC DNA]</scope>
    <source>
        <strain evidence="4 5">YC6267</strain>
    </source>
</reference>
<evidence type="ECO:0000313" key="5">
    <source>
        <dbReference type="Proteomes" id="UP000029385"/>
    </source>
</evidence>
<name>A0A091ART1_9GAMM</name>
<dbReference type="RefSeq" id="WP_343122575.1">
    <property type="nucleotide sequence ID" value="NZ_AVCI01000020.1"/>
</dbReference>
<dbReference type="InterPro" id="IPR022385">
    <property type="entry name" value="Rhs_assc_core"/>
</dbReference>
<comment type="caution">
    <text evidence="4">The sequence shown here is derived from an EMBL/GenBank/DDBJ whole genome shotgun (WGS) entry which is preliminary data.</text>
</comment>
<dbReference type="Pfam" id="PF25023">
    <property type="entry name" value="TEN_YD-shell"/>
    <property type="match status" value="1"/>
</dbReference>
<gene>
    <name evidence="4" type="ORF">N789_14745</name>
</gene>
<evidence type="ECO:0000256" key="2">
    <source>
        <dbReference type="SAM" id="MobiDB-lite"/>
    </source>
</evidence>
<accession>A0A091ART1</accession>
<evidence type="ECO:0000259" key="3">
    <source>
        <dbReference type="Pfam" id="PF25023"/>
    </source>
</evidence>
<keyword evidence="1" id="KW-0677">Repeat</keyword>
<organism evidence="4 5">
    <name type="scientific">Arenimonas oryziterrae DSM 21050 = YC6267</name>
    <dbReference type="NCBI Taxonomy" id="1121015"/>
    <lineage>
        <taxon>Bacteria</taxon>
        <taxon>Pseudomonadati</taxon>
        <taxon>Pseudomonadota</taxon>
        <taxon>Gammaproteobacteria</taxon>
        <taxon>Lysobacterales</taxon>
        <taxon>Lysobacteraceae</taxon>
        <taxon>Arenimonas</taxon>
    </lineage>
</organism>
<dbReference type="AlphaFoldDB" id="A0A091ART1"/>
<dbReference type="InterPro" id="IPR056823">
    <property type="entry name" value="TEN-like_YD-shell"/>
</dbReference>
<dbReference type="Proteomes" id="UP000029385">
    <property type="component" value="Unassembled WGS sequence"/>
</dbReference>
<dbReference type="PANTHER" id="PTHR32305:SF15">
    <property type="entry name" value="PROTEIN RHSA-RELATED"/>
    <property type="match status" value="1"/>
</dbReference>
<protein>
    <recommendedName>
        <fullName evidence="3">Teneurin-like YD-shell domain-containing protein</fullName>
    </recommendedName>
</protein>
<evidence type="ECO:0000256" key="1">
    <source>
        <dbReference type="ARBA" id="ARBA00022737"/>
    </source>
</evidence>
<sequence length="331" mass="35499">QAGQVLYSAEARRSQNIYYIYLGNTQVATRAVAWGSGTETIRYQHTDSLGSPVAETDPSRSVTERKSYAPYGEAYNSIIDGTGYAGHVMDQGTGLTYMQQRYYDPQIGRFLSEDPMDPDANTGASFDRYTYALNNPYRFLDPDGRQAKEGDQPKPESDGERRAREKAQRDRVLHSDGVPSAADFAASHPLPQGLVDASNGLGTGIINGASFGFADGEYFFDKAETPEYLALRDSGTVLGTGAGGGAFAKAGAAGGRQVLGKMVTSPTFGPAGTVFGRSRLGGSSLFNINANNTLRIGWGWKGAAQTGTHVFRIAGKVVEKIKQSGHIDLWP</sequence>
<feature type="compositionally biased region" description="Basic and acidic residues" evidence="2">
    <location>
        <begin position="140"/>
        <end position="174"/>
    </location>
</feature>
<dbReference type="NCBIfam" id="TIGR03696">
    <property type="entry name" value="Rhs_assc_core"/>
    <property type="match status" value="1"/>
</dbReference>
<feature type="domain" description="Teneurin-like YD-shell" evidence="3">
    <location>
        <begin position="43"/>
        <end position="136"/>
    </location>
</feature>
<dbReference type="eggNOG" id="COG3209">
    <property type="taxonomic scope" value="Bacteria"/>
</dbReference>
<feature type="region of interest" description="Disordered" evidence="2">
    <location>
        <begin position="139"/>
        <end position="175"/>
    </location>
</feature>
<dbReference type="Gene3D" id="2.180.10.10">
    <property type="entry name" value="RHS repeat-associated core"/>
    <property type="match status" value="1"/>
</dbReference>
<feature type="non-terminal residue" evidence="4">
    <location>
        <position position="1"/>
    </location>
</feature>
<proteinExistence type="predicted"/>
<dbReference type="PANTHER" id="PTHR32305">
    <property type="match status" value="1"/>
</dbReference>
<dbReference type="InterPro" id="IPR050708">
    <property type="entry name" value="T6SS_VgrG/RHS"/>
</dbReference>
<keyword evidence="5" id="KW-1185">Reference proteome</keyword>